<dbReference type="InterPro" id="IPR010718">
    <property type="entry name" value="DUF1294"/>
</dbReference>
<evidence type="ECO:0000256" key="1">
    <source>
        <dbReference type="SAM" id="Phobius"/>
    </source>
</evidence>
<organism evidence="2 3">
    <name type="scientific">Laedolimicola intestinihominis</name>
    <dbReference type="NCBI Taxonomy" id="3133166"/>
    <lineage>
        <taxon>Bacteria</taxon>
        <taxon>Bacillati</taxon>
        <taxon>Bacillota</taxon>
        <taxon>Clostridia</taxon>
        <taxon>Lachnospirales</taxon>
        <taxon>Lachnospiraceae</taxon>
        <taxon>Laedolimicola</taxon>
    </lineage>
</organism>
<comment type="caution">
    <text evidence="2">The sequence shown here is derived from an EMBL/GenBank/DDBJ whole genome shotgun (WGS) entry which is preliminary data.</text>
</comment>
<keyword evidence="1" id="KW-0812">Transmembrane</keyword>
<dbReference type="InterPro" id="IPR012156">
    <property type="entry name" value="Cold_shock_CspA"/>
</dbReference>
<name>A0ABV1FES0_9FIRM</name>
<feature type="transmembrane region" description="Helical" evidence="1">
    <location>
        <begin position="6"/>
        <end position="24"/>
    </location>
</feature>
<keyword evidence="1" id="KW-0472">Membrane</keyword>
<dbReference type="RefSeq" id="WP_349163344.1">
    <property type="nucleotide sequence ID" value="NZ_JBBMFE010000001.1"/>
</dbReference>
<proteinExistence type="predicted"/>
<reference evidence="2 3" key="1">
    <citation type="submission" date="2024-03" db="EMBL/GenBank/DDBJ databases">
        <title>Human intestinal bacterial collection.</title>
        <authorList>
            <person name="Pauvert C."/>
            <person name="Hitch T.C.A."/>
            <person name="Clavel T."/>
        </authorList>
    </citation>
    <scope>NUCLEOTIDE SEQUENCE [LARGE SCALE GENOMIC DNA]</scope>
    <source>
        <strain evidence="2 3">CLA-AA-H132</strain>
    </source>
</reference>
<feature type="transmembrane region" description="Helical" evidence="1">
    <location>
        <begin position="40"/>
        <end position="60"/>
    </location>
</feature>
<keyword evidence="1" id="KW-1133">Transmembrane helix</keyword>
<sequence length="91" mass="10421">MQLSTPVILYLLLINLFAFALMGIDKEKARRHKWRIPEKTLFLSALLGGSVGAIAGMQLFRHKTKHWYFVIGMPAILVLQAAGYFFLSHRF</sequence>
<dbReference type="Pfam" id="PF06961">
    <property type="entry name" value="DUF1294"/>
    <property type="match status" value="1"/>
</dbReference>
<protein>
    <submittedName>
        <fullName evidence="2">DUF1294 domain-containing protein</fullName>
    </submittedName>
</protein>
<keyword evidence="3" id="KW-1185">Reference proteome</keyword>
<dbReference type="EMBL" id="JBBMFE010000001">
    <property type="protein sequence ID" value="MEQ2471038.1"/>
    <property type="molecule type" value="Genomic_DNA"/>
</dbReference>
<dbReference type="PIRSF" id="PIRSF002599">
    <property type="entry name" value="Cold_shock_A"/>
    <property type="match status" value="1"/>
</dbReference>
<dbReference type="Proteomes" id="UP001438008">
    <property type="component" value="Unassembled WGS sequence"/>
</dbReference>
<gene>
    <name evidence="2" type="ORF">WMO29_00750</name>
</gene>
<feature type="transmembrane region" description="Helical" evidence="1">
    <location>
        <begin position="66"/>
        <end position="87"/>
    </location>
</feature>
<evidence type="ECO:0000313" key="2">
    <source>
        <dbReference type="EMBL" id="MEQ2471038.1"/>
    </source>
</evidence>
<evidence type="ECO:0000313" key="3">
    <source>
        <dbReference type="Proteomes" id="UP001438008"/>
    </source>
</evidence>
<accession>A0ABV1FES0</accession>